<evidence type="ECO:0008006" key="3">
    <source>
        <dbReference type="Google" id="ProtNLM"/>
    </source>
</evidence>
<geneLocation type="plasmid" evidence="2">
    <name>pbeh5</name>
</geneLocation>
<evidence type="ECO:0000313" key="2">
    <source>
        <dbReference type="Proteomes" id="UP000036202"/>
    </source>
</evidence>
<gene>
    <name evidence="1" type="ORF">BEH_26085</name>
</gene>
<evidence type="ECO:0000313" key="1">
    <source>
        <dbReference type="EMBL" id="AWG44827.1"/>
    </source>
</evidence>
<dbReference type="KEGG" id="beo:BEH_26085"/>
<keyword evidence="2" id="KW-1185">Reference proteome</keyword>
<accession>A0A2S1M0D5</accession>
<dbReference type="Proteomes" id="UP000036202">
    <property type="component" value="Plasmid pbeh5"/>
</dbReference>
<organism evidence="1 2">
    <name type="scientific">Priestia filamentosa</name>
    <dbReference type="NCBI Taxonomy" id="1402861"/>
    <lineage>
        <taxon>Bacteria</taxon>
        <taxon>Bacillati</taxon>
        <taxon>Bacillota</taxon>
        <taxon>Bacilli</taxon>
        <taxon>Bacillales</taxon>
        <taxon>Bacillaceae</taxon>
        <taxon>Priestia</taxon>
    </lineage>
</organism>
<dbReference type="EMBL" id="CP015327">
    <property type="protein sequence ID" value="AWG44827.1"/>
    <property type="molecule type" value="Genomic_DNA"/>
</dbReference>
<dbReference type="InterPro" id="IPR012337">
    <property type="entry name" value="RNaseH-like_sf"/>
</dbReference>
<sequence length="142" mass="15897">MSSQALQELAKEDSFVRRTSKYGGKDPLSLCVWFSQEVAIAFLSQLCSQLESTTGALVSPKGLNERFNPAAVQFPRDILTQLLGSECIASLRPGDVRICDLGYFPLKDFRAINEKKAFFLSCLKLNTRVYMMNPNPEIFHNG</sequence>
<protein>
    <recommendedName>
        <fullName evidence="3">Transposase</fullName>
    </recommendedName>
</protein>
<dbReference type="AlphaFoldDB" id="A0A2S1M0D5"/>
<name>A0A2S1M0D5_9BACI</name>
<keyword evidence="1" id="KW-0614">Plasmid</keyword>
<dbReference type="SUPFAM" id="SSF53098">
    <property type="entry name" value="Ribonuclease H-like"/>
    <property type="match status" value="1"/>
</dbReference>
<proteinExistence type="predicted"/>
<reference evidence="1 2" key="1">
    <citation type="journal article" date="2015" name="PLoS ONE">
        <title>Genome Sequence of Bacillus endophyticus and Analysis of Its Companion Mechanism in the Ketogulonigenium vulgare-Bacillus Strain Consortium.</title>
        <authorList>
            <person name="Jia N."/>
            <person name="Du J."/>
            <person name="Ding M.Z."/>
            <person name="Gao F."/>
            <person name="Yuan Y.J."/>
        </authorList>
    </citation>
    <scope>NUCLEOTIDE SEQUENCE [LARGE SCALE GENOMIC DNA]</scope>
    <source>
        <strain evidence="1 2">Hbe603</strain>
        <plasmid evidence="2">pbeh5</plasmid>
    </source>
</reference>